<dbReference type="EMBL" id="CP002205">
    <property type="protein sequence ID" value="ADN09153.1"/>
    <property type="molecule type" value="Genomic_DNA"/>
</dbReference>
<dbReference type="Pfam" id="PF01580">
    <property type="entry name" value="FtsK_SpoIIIE"/>
    <property type="match status" value="1"/>
</dbReference>
<dbReference type="eggNOG" id="COG1674">
    <property type="taxonomic scope" value="Bacteria"/>
</dbReference>
<dbReference type="InterPro" id="IPR050206">
    <property type="entry name" value="FtsK/SpoIIIE/SftA"/>
</dbReference>
<dbReference type="Gene3D" id="1.10.10.10">
    <property type="entry name" value="Winged helix-like DNA-binding domain superfamily/Winged helix DNA-binding domain"/>
    <property type="match status" value="1"/>
</dbReference>
<keyword evidence="6" id="KW-1133">Transmembrane helix</keyword>
<evidence type="ECO:0000313" key="9">
    <source>
        <dbReference type="Proteomes" id="UP000007803"/>
    </source>
</evidence>
<evidence type="ECO:0000256" key="5">
    <source>
        <dbReference type="PROSITE-ProRule" id="PRU00289"/>
    </source>
</evidence>
<feature type="transmembrane region" description="Helical" evidence="6">
    <location>
        <begin position="112"/>
        <end position="134"/>
    </location>
</feature>
<accession>E0USJ0</accession>
<evidence type="ECO:0000256" key="2">
    <source>
        <dbReference type="ARBA" id="ARBA00022741"/>
    </source>
</evidence>
<dbReference type="SMART" id="SM00382">
    <property type="entry name" value="AAA"/>
    <property type="match status" value="1"/>
</dbReference>
<dbReference type="KEGG" id="sua:Saut_1105"/>
<dbReference type="PANTHER" id="PTHR22683">
    <property type="entry name" value="SPORULATION PROTEIN RELATED"/>
    <property type="match status" value="1"/>
</dbReference>
<dbReference type="PANTHER" id="PTHR22683:SF41">
    <property type="entry name" value="DNA TRANSLOCASE FTSK"/>
    <property type="match status" value="1"/>
</dbReference>
<dbReference type="OrthoDB" id="9807790at2"/>
<dbReference type="PROSITE" id="PS50901">
    <property type="entry name" value="FTSK"/>
    <property type="match status" value="1"/>
</dbReference>
<keyword evidence="3 5" id="KW-0067">ATP-binding</keyword>
<keyword evidence="6" id="KW-0812">Transmembrane</keyword>
<dbReference type="InterPro" id="IPR018541">
    <property type="entry name" value="Ftsk_gamma"/>
</dbReference>
<organism evidence="8 9">
    <name type="scientific">Sulfurimonas autotrophica (strain ATCC BAA-671 / DSM 16294 / JCM 11897 / OK10)</name>
    <dbReference type="NCBI Taxonomy" id="563040"/>
    <lineage>
        <taxon>Bacteria</taxon>
        <taxon>Pseudomonadati</taxon>
        <taxon>Campylobacterota</taxon>
        <taxon>Epsilonproteobacteria</taxon>
        <taxon>Campylobacterales</taxon>
        <taxon>Sulfurimonadaceae</taxon>
        <taxon>Sulfurimonas</taxon>
    </lineage>
</organism>
<reference evidence="9" key="1">
    <citation type="journal article" date="2010" name="Stand. Genomic Sci.">
        <title>Complete genome sequence of Sulfurimonas autotrophica type strain (OK10).</title>
        <authorList>
            <person name="Sikorski J."/>
            <person name="Munk C."/>
            <person name="Lapidus A."/>
            <person name="Djao O."/>
            <person name="Lucas S."/>
            <person name="Glavina Del Rio T."/>
            <person name="Nolan M."/>
            <person name="Tice H."/>
            <person name="Han C."/>
            <person name="Cheng J."/>
            <person name="Tapia R."/>
            <person name="Goodwin L."/>
            <person name="Pitluck S."/>
            <person name="Liolios K."/>
            <person name="Ivanova N."/>
            <person name="Mavromatis K."/>
            <person name="Mikhailova N."/>
            <person name="Pati A."/>
            <person name="Sims D."/>
            <person name="Meincke L."/>
            <person name="Brettin T."/>
            <person name="Detter J."/>
            <person name="Chen A."/>
            <person name="Palaniappan K."/>
            <person name="Land M."/>
            <person name="Hauser L."/>
            <person name="Chang Y."/>
            <person name="Jeffries C."/>
            <person name="Rohde M."/>
            <person name="Lang E."/>
            <person name="Spring S."/>
            <person name="Goker M."/>
            <person name="Woyke T."/>
            <person name="Bristow J."/>
            <person name="Eisen J."/>
            <person name="Markowitz V."/>
            <person name="Hugenholtz P."/>
            <person name="Kyrpides N."/>
            <person name="Klenk H."/>
        </authorList>
    </citation>
    <scope>NUCLEOTIDE SEQUENCE [LARGE SCALE GENOMIC DNA]</scope>
    <source>
        <strain evidence="9">ATCC BAA-671 / DSM 16294 / JCM 11897 / OK10</strain>
    </source>
</reference>
<dbReference type="InterPro" id="IPR027417">
    <property type="entry name" value="P-loop_NTPase"/>
</dbReference>
<dbReference type="Proteomes" id="UP000007803">
    <property type="component" value="Chromosome"/>
</dbReference>
<feature type="transmembrane region" description="Helical" evidence="6">
    <location>
        <begin position="74"/>
        <end position="92"/>
    </location>
</feature>
<dbReference type="InterPro" id="IPR036388">
    <property type="entry name" value="WH-like_DNA-bd_sf"/>
</dbReference>
<evidence type="ECO:0000256" key="6">
    <source>
        <dbReference type="SAM" id="Phobius"/>
    </source>
</evidence>
<evidence type="ECO:0000256" key="1">
    <source>
        <dbReference type="ARBA" id="ARBA00006474"/>
    </source>
</evidence>
<sequence>MKDTAFIIIFGVLIYLGFSTLFGSTGLMGSYGATFSSYNQLYFGYISFVYLFILLAPLYYLYKDTSFGFRKAEVTIASFLLLCSALIAQALVVTNNYRGKFGADFVDFLSPYIGVFGLWVFWFMITAVAMVILFDKSSSEILHVLVSSLKSNKSQVALASVEKESADTTQTTVQTEIKEPMLEEEIDKPAYLRKEKKVDTKETDTKDESTGIIDEKSDTKKTILDIAADVKEHKNTVIVDELEENAKLLANIEKGKVEKPKNFKLPSVDFLQKPNKTTHNVDEKEVDEKIRYLIEKLAHFKIEGDVVRTYAGPVVSTFEFKPAANVKVSKILNLQDDLAMALSAETIRIQAPIPGKDVVGIEIPNETVDTIYLRELLDDKLFKNSASPLTIALGKDIVGKPFVTDLKKLPHLLIAGTTGSGKSVGINAMILSLLYKNSPDQLRLLMIDPKMLEFSIYNDIPHLLTPVITKPKQAIISLNNMVNEMERRYELMAESRTKNIENYNEKVKREGGEHFPYIVVIIDELADLMMTSGKDVELSIARLAQKSRACGIHLIIATQRPSVDVVTGLIKANLPSRISYRVGQKIDSKIILDQMGAESLLGRGDMLFTPPGAPALVRLHAPWATEEEIEKIVDFIKAQREPNYDKSFLIEETNGEGGNSSASGESYEELDPLFEEAKSVVLNDKKTSISYLQRKLQIGYNRSARVIEQLEHEGILSSPNTKGVREIL</sequence>
<evidence type="ECO:0000256" key="4">
    <source>
        <dbReference type="ARBA" id="ARBA00023125"/>
    </source>
</evidence>
<keyword evidence="2 5" id="KW-0547">Nucleotide-binding</keyword>
<dbReference type="InterPro" id="IPR003593">
    <property type="entry name" value="AAA+_ATPase"/>
</dbReference>
<proteinExistence type="inferred from homology"/>
<keyword evidence="6" id="KW-0472">Membrane</keyword>
<dbReference type="SUPFAM" id="SSF52540">
    <property type="entry name" value="P-loop containing nucleoside triphosphate hydrolases"/>
    <property type="match status" value="1"/>
</dbReference>
<evidence type="ECO:0000256" key="3">
    <source>
        <dbReference type="ARBA" id="ARBA00022840"/>
    </source>
</evidence>
<dbReference type="Gene3D" id="3.40.50.300">
    <property type="entry name" value="P-loop containing nucleotide triphosphate hydrolases"/>
    <property type="match status" value="1"/>
</dbReference>
<feature type="transmembrane region" description="Helical" evidence="6">
    <location>
        <begin position="7"/>
        <end position="29"/>
    </location>
</feature>
<comment type="similarity">
    <text evidence="1">Belongs to the FtsK/SpoIIIE/SftA family.</text>
</comment>
<dbReference type="Gene3D" id="3.30.980.40">
    <property type="match status" value="1"/>
</dbReference>
<protein>
    <submittedName>
        <fullName evidence="8">DNA translocase FtsK</fullName>
    </submittedName>
</protein>
<dbReference type="InterPro" id="IPR002543">
    <property type="entry name" value="FtsK_dom"/>
</dbReference>
<dbReference type="Pfam" id="PF09397">
    <property type="entry name" value="FtsK_gamma"/>
    <property type="match status" value="1"/>
</dbReference>
<dbReference type="SUPFAM" id="SSF46785">
    <property type="entry name" value="Winged helix' DNA-binding domain"/>
    <property type="match status" value="1"/>
</dbReference>
<dbReference type="InterPro" id="IPR041027">
    <property type="entry name" value="FtsK_alpha"/>
</dbReference>
<dbReference type="GO" id="GO:0003677">
    <property type="term" value="F:DNA binding"/>
    <property type="evidence" value="ECO:0007669"/>
    <property type="project" value="UniProtKB-KW"/>
</dbReference>
<keyword evidence="4" id="KW-0238">DNA-binding</keyword>
<evidence type="ECO:0000259" key="7">
    <source>
        <dbReference type="PROSITE" id="PS50901"/>
    </source>
</evidence>
<dbReference type="STRING" id="563040.Saut_1105"/>
<dbReference type="SMART" id="SM00843">
    <property type="entry name" value="Ftsk_gamma"/>
    <property type="match status" value="1"/>
</dbReference>
<evidence type="ECO:0000313" key="8">
    <source>
        <dbReference type="EMBL" id="ADN09153.1"/>
    </source>
</evidence>
<dbReference type="CDD" id="cd01127">
    <property type="entry name" value="TrwB_TraG_TraD_VirD4"/>
    <property type="match status" value="1"/>
</dbReference>
<dbReference type="AlphaFoldDB" id="E0USJ0"/>
<feature type="transmembrane region" description="Helical" evidence="6">
    <location>
        <begin position="41"/>
        <end position="62"/>
    </location>
</feature>
<name>E0USJ0_SULAO</name>
<gene>
    <name evidence="8" type="ordered locus">Saut_1105</name>
</gene>
<dbReference type="GO" id="GO:0005524">
    <property type="term" value="F:ATP binding"/>
    <property type="evidence" value="ECO:0007669"/>
    <property type="project" value="UniProtKB-UniRule"/>
</dbReference>
<feature type="domain" description="FtsK" evidence="7">
    <location>
        <begin position="399"/>
        <end position="589"/>
    </location>
</feature>
<feature type="binding site" evidence="5">
    <location>
        <begin position="416"/>
        <end position="423"/>
    </location>
    <ligand>
        <name>ATP</name>
        <dbReference type="ChEBI" id="CHEBI:30616"/>
    </ligand>
</feature>
<dbReference type="Pfam" id="PF17854">
    <property type="entry name" value="FtsK_alpha"/>
    <property type="match status" value="1"/>
</dbReference>
<keyword evidence="9" id="KW-1185">Reference proteome</keyword>
<dbReference type="RefSeq" id="WP_013326909.1">
    <property type="nucleotide sequence ID" value="NC_014506.1"/>
</dbReference>
<dbReference type="InterPro" id="IPR036390">
    <property type="entry name" value="WH_DNA-bd_sf"/>
</dbReference>
<dbReference type="HOGENOM" id="CLU_001981_9_7_7"/>